<keyword evidence="4" id="KW-0653">Protein transport</keyword>
<evidence type="ECO:0000256" key="7">
    <source>
        <dbReference type="ARBA" id="ARBA00023136"/>
    </source>
</evidence>
<evidence type="ECO:0000256" key="5">
    <source>
        <dbReference type="ARBA" id="ARBA00022989"/>
    </source>
</evidence>
<evidence type="ECO:0000256" key="4">
    <source>
        <dbReference type="ARBA" id="ARBA00022927"/>
    </source>
</evidence>
<evidence type="ECO:0000256" key="8">
    <source>
        <dbReference type="ARBA" id="ARBA00046280"/>
    </source>
</evidence>
<keyword evidence="2" id="KW-0813">Transport</keyword>
<evidence type="ECO:0000256" key="10">
    <source>
        <dbReference type="SAM" id="Phobius"/>
    </source>
</evidence>
<evidence type="ECO:0000259" key="11">
    <source>
        <dbReference type="PROSITE" id="PS50192"/>
    </source>
</evidence>
<dbReference type="AlphaFoldDB" id="A0A6A5SXU3"/>
<dbReference type="InterPro" id="IPR039899">
    <property type="entry name" value="BET1_SNARE"/>
</dbReference>
<feature type="compositionally biased region" description="Basic and acidic residues" evidence="9">
    <location>
        <begin position="1"/>
        <end position="14"/>
    </location>
</feature>
<evidence type="ECO:0000256" key="2">
    <source>
        <dbReference type="ARBA" id="ARBA00022448"/>
    </source>
</evidence>
<evidence type="ECO:0000256" key="1">
    <source>
        <dbReference type="ARBA" id="ARBA00004394"/>
    </source>
</evidence>
<dbReference type="GO" id="GO:0015031">
    <property type="term" value="P:protein transport"/>
    <property type="evidence" value="ECO:0007669"/>
    <property type="project" value="UniProtKB-KW"/>
</dbReference>
<gene>
    <name evidence="12" type="ORF">EJ02DRAFT_465067</name>
</gene>
<dbReference type="PANTHER" id="PTHR12791">
    <property type="entry name" value="GOLGI SNARE BET1-RELATED"/>
    <property type="match status" value="1"/>
</dbReference>
<keyword evidence="7 10" id="KW-0472">Membrane</keyword>
<evidence type="ECO:0000256" key="3">
    <source>
        <dbReference type="ARBA" id="ARBA00022692"/>
    </source>
</evidence>
<dbReference type="InterPro" id="IPR000727">
    <property type="entry name" value="T_SNARE_dom"/>
</dbReference>
<feature type="domain" description="T-SNARE coiled-coil homology" evidence="11">
    <location>
        <begin position="105"/>
        <end position="167"/>
    </location>
</feature>
<dbReference type="Proteomes" id="UP000800038">
    <property type="component" value="Unassembled WGS sequence"/>
</dbReference>
<evidence type="ECO:0000313" key="13">
    <source>
        <dbReference type="Proteomes" id="UP000800038"/>
    </source>
</evidence>
<evidence type="ECO:0000256" key="9">
    <source>
        <dbReference type="SAM" id="MobiDB-lite"/>
    </source>
</evidence>
<keyword evidence="6" id="KW-0333">Golgi apparatus</keyword>
<dbReference type="PROSITE" id="PS50192">
    <property type="entry name" value="T_SNARE"/>
    <property type="match status" value="1"/>
</dbReference>
<protein>
    <recommendedName>
        <fullName evidence="11">t-SNARE coiled-coil homology domain-containing protein</fullName>
    </recommendedName>
</protein>
<dbReference type="FunFam" id="1.20.5.110:FF:000057">
    <property type="entry name" value="SNARE complex subunit (Bet1), putative"/>
    <property type="match status" value="1"/>
</dbReference>
<evidence type="ECO:0000256" key="6">
    <source>
        <dbReference type="ARBA" id="ARBA00023034"/>
    </source>
</evidence>
<feature type="region of interest" description="Disordered" evidence="9">
    <location>
        <begin position="1"/>
        <end position="45"/>
    </location>
</feature>
<feature type="compositionally biased region" description="Low complexity" evidence="9">
    <location>
        <begin position="16"/>
        <end position="26"/>
    </location>
</feature>
<dbReference type="CDD" id="cd15853">
    <property type="entry name" value="SNARE_Bet1"/>
    <property type="match status" value="1"/>
</dbReference>
<dbReference type="OrthoDB" id="261831at2759"/>
<dbReference type="GO" id="GO:0000139">
    <property type="term" value="C:Golgi membrane"/>
    <property type="evidence" value="ECO:0007669"/>
    <property type="project" value="UniProtKB-SubCell"/>
</dbReference>
<comment type="subcellular location">
    <subcellularLocation>
        <location evidence="8">Endomembrane system</location>
        <topology evidence="8">Single-pass type IV membrane protein</topology>
    </subcellularLocation>
    <subcellularLocation>
        <location evidence="1">Golgi apparatus membrane</location>
    </subcellularLocation>
</comment>
<proteinExistence type="predicted"/>
<sequence>MSNRFARQDARDDLFSSYNRSASPSRSKNKARASPYNAGYGYTPPSSAGENGPGFGAYPGAGSPYGVGGGSGSGGYGLGAGGGDDAIYRAATPNSRGQYSSAVLDELESQNDEHVGVLTSKVKMLKDLTHLIGDEIRDSTTLTEKMNDQFENSRNKIKGTMNRMLRMAKKTGVGWKVWLGFFAVVILLFWWVWLG</sequence>
<evidence type="ECO:0000313" key="12">
    <source>
        <dbReference type="EMBL" id="KAF1943346.1"/>
    </source>
</evidence>
<dbReference type="SUPFAM" id="SSF58038">
    <property type="entry name" value="SNARE fusion complex"/>
    <property type="match status" value="1"/>
</dbReference>
<feature type="transmembrane region" description="Helical" evidence="10">
    <location>
        <begin position="173"/>
        <end position="193"/>
    </location>
</feature>
<name>A0A6A5SXU3_9PLEO</name>
<keyword evidence="5 10" id="KW-1133">Transmembrane helix</keyword>
<dbReference type="Gene3D" id="1.20.5.110">
    <property type="match status" value="1"/>
</dbReference>
<keyword evidence="13" id="KW-1185">Reference proteome</keyword>
<dbReference type="EMBL" id="ML976026">
    <property type="protein sequence ID" value="KAF1943346.1"/>
    <property type="molecule type" value="Genomic_DNA"/>
</dbReference>
<organism evidence="12 13">
    <name type="scientific">Clathrospora elynae</name>
    <dbReference type="NCBI Taxonomy" id="706981"/>
    <lineage>
        <taxon>Eukaryota</taxon>
        <taxon>Fungi</taxon>
        <taxon>Dikarya</taxon>
        <taxon>Ascomycota</taxon>
        <taxon>Pezizomycotina</taxon>
        <taxon>Dothideomycetes</taxon>
        <taxon>Pleosporomycetidae</taxon>
        <taxon>Pleosporales</taxon>
        <taxon>Diademaceae</taxon>
        <taxon>Clathrospora</taxon>
    </lineage>
</organism>
<reference evidence="12" key="1">
    <citation type="journal article" date="2020" name="Stud. Mycol.">
        <title>101 Dothideomycetes genomes: a test case for predicting lifestyles and emergence of pathogens.</title>
        <authorList>
            <person name="Haridas S."/>
            <person name="Albert R."/>
            <person name="Binder M."/>
            <person name="Bloem J."/>
            <person name="Labutti K."/>
            <person name="Salamov A."/>
            <person name="Andreopoulos B."/>
            <person name="Baker S."/>
            <person name="Barry K."/>
            <person name="Bills G."/>
            <person name="Bluhm B."/>
            <person name="Cannon C."/>
            <person name="Castanera R."/>
            <person name="Culley D."/>
            <person name="Daum C."/>
            <person name="Ezra D."/>
            <person name="Gonzalez J."/>
            <person name="Henrissat B."/>
            <person name="Kuo A."/>
            <person name="Liang C."/>
            <person name="Lipzen A."/>
            <person name="Lutzoni F."/>
            <person name="Magnuson J."/>
            <person name="Mondo S."/>
            <person name="Nolan M."/>
            <person name="Ohm R."/>
            <person name="Pangilinan J."/>
            <person name="Park H.-J."/>
            <person name="Ramirez L."/>
            <person name="Alfaro M."/>
            <person name="Sun H."/>
            <person name="Tritt A."/>
            <person name="Yoshinaga Y."/>
            <person name="Zwiers L.-H."/>
            <person name="Turgeon B."/>
            <person name="Goodwin S."/>
            <person name="Spatafora J."/>
            <person name="Crous P."/>
            <person name="Grigoriev I."/>
        </authorList>
    </citation>
    <scope>NUCLEOTIDE SEQUENCE</scope>
    <source>
        <strain evidence="12">CBS 161.51</strain>
    </source>
</reference>
<accession>A0A6A5SXU3</accession>
<keyword evidence="3 10" id="KW-0812">Transmembrane</keyword>